<evidence type="ECO:0000256" key="6">
    <source>
        <dbReference type="ARBA" id="ARBA00022667"/>
    </source>
</evidence>
<dbReference type="InterPro" id="IPR027417">
    <property type="entry name" value="P-loop_NTPase"/>
</dbReference>
<keyword evidence="7" id="KW-0677">Repeat</keyword>
<dbReference type="GO" id="GO:0005737">
    <property type="term" value="C:cytoplasm"/>
    <property type="evidence" value="ECO:0007669"/>
    <property type="project" value="UniProtKB-SubCell"/>
</dbReference>
<keyword evidence="9" id="KW-0611">Plant defense</keyword>
<accession>A0A6I9SRN6</accession>
<dbReference type="OrthoDB" id="1478287at2759"/>
<evidence type="ECO:0000256" key="10">
    <source>
        <dbReference type="ARBA" id="ARBA00022840"/>
    </source>
</evidence>
<evidence type="ECO:0000259" key="12">
    <source>
        <dbReference type="Pfam" id="PF23559"/>
    </source>
</evidence>
<dbReference type="InterPro" id="IPR002182">
    <property type="entry name" value="NB-ARC"/>
</dbReference>
<dbReference type="FunFam" id="1.10.10.10:FF:000322">
    <property type="entry name" value="Probable disease resistance protein At1g63360"/>
    <property type="match status" value="1"/>
</dbReference>
<keyword evidence="5" id="KW-0433">Leucine-rich repeat</keyword>
<keyword evidence="6" id="KW-0381">Hypersensitive response</keyword>
<dbReference type="RefSeq" id="XP_011073066.1">
    <property type="nucleotide sequence ID" value="XM_011074764.2"/>
</dbReference>
<dbReference type="Pfam" id="PF00931">
    <property type="entry name" value="NB-ARC"/>
    <property type="match status" value="1"/>
</dbReference>
<dbReference type="PANTHER" id="PTHR23155">
    <property type="entry name" value="DISEASE RESISTANCE PROTEIN RP"/>
    <property type="match status" value="1"/>
</dbReference>
<dbReference type="InterPro" id="IPR042197">
    <property type="entry name" value="Apaf_helical"/>
</dbReference>
<dbReference type="SUPFAM" id="SSF52540">
    <property type="entry name" value="P-loop containing nucleoside triphosphate hydrolases"/>
    <property type="match status" value="1"/>
</dbReference>
<reference evidence="15" key="1">
    <citation type="submission" date="2025-08" db="UniProtKB">
        <authorList>
            <consortium name="RefSeq"/>
        </authorList>
    </citation>
    <scope>IDENTIFICATION</scope>
</reference>
<dbReference type="GO" id="GO:0005524">
    <property type="term" value="F:ATP binding"/>
    <property type="evidence" value="ECO:0007669"/>
    <property type="project" value="UniProtKB-KW"/>
</dbReference>
<keyword evidence="4" id="KW-0963">Cytoplasm</keyword>
<evidence type="ECO:0000256" key="9">
    <source>
        <dbReference type="ARBA" id="ARBA00022821"/>
    </source>
</evidence>
<proteinExistence type="inferred from homology"/>
<organism evidence="14 15">
    <name type="scientific">Sesamum indicum</name>
    <name type="common">Oriental sesame</name>
    <name type="synonym">Sesamum orientale</name>
    <dbReference type="NCBI Taxonomy" id="4182"/>
    <lineage>
        <taxon>Eukaryota</taxon>
        <taxon>Viridiplantae</taxon>
        <taxon>Streptophyta</taxon>
        <taxon>Embryophyta</taxon>
        <taxon>Tracheophyta</taxon>
        <taxon>Spermatophyta</taxon>
        <taxon>Magnoliopsida</taxon>
        <taxon>eudicotyledons</taxon>
        <taxon>Gunneridae</taxon>
        <taxon>Pentapetalae</taxon>
        <taxon>asterids</taxon>
        <taxon>lamiids</taxon>
        <taxon>Lamiales</taxon>
        <taxon>Pedaliaceae</taxon>
        <taxon>Sesamum</taxon>
    </lineage>
</organism>
<comment type="function">
    <text evidence="1">Confers resistance to late blight (Phytophthora infestans) races carrying the avirulence gene Avr1. Resistance proteins guard the plant against pathogens that contain an appropriate avirulence protein via an indirect interaction with this avirulence protein. That triggers a defense system including the hypersensitive response, which restricts the pathogen growth.</text>
</comment>
<feature type="domain" description="Disease resistance R13L4/SHOC-2-like LRR" evidence="13">
    <location>
        <begin position="546"/>
        <end position="763"/>
    </location>
</feature>
<evidence type="ECO:0000256" key="3">
    <source>
        <dbReference type="ARBA" id="ARBA00008894"/>
    </source>
</evidence>
<dbReference type="GO" id="GO:0009626">
    <property type="term" value="P:plant-type hypersensitive response"/>
    <property type="evidence" value="ECO:0007669"/>
    <property type="project" value="UniProtKB-KW"/>
</dbReference>
<dbReference type="PANTHER" id="PTHR23155:SF1152">
    <property type="entry name" value="AAA+ ATPASE DOMAIN-CONTAINING PROTEIN"/>
    <property type="match status" value="1"/>
</dbReference>
<dbReference type="Pfam" id="PF23559">
    <property type="entry name" value="WHD_DRP"/>
    <property type="match status" value="1"/>
</dbReference>
<dbReference type="FunFam" id="3.40.50.300:FF:001091">
    <property type="entry name" value="Probable disease resistance protein At1g61300"/>
    <property type="match status" value="1"/>
</dbReference>
<evidence type="ECO:0000256" key="4">
    <source>
        <dbReference type="ARBA" id="ARBA00022490"/>
    </source>
</evidence>
<dbReference type="GO" id="GO:0051607">
    <property type="term" value="P:defense response to virus"/>
    <property type="evidence" value="ECO:0007669"/>
    <property type="project" value="UniProtKB-ARBA"/>
</dbReference>
<feature type="domain" description="NB-ARC" evidence="11">
    <location>
        <begin position="169"/>
        <end position="340"/>
    </location>
</feature>
<evidence type="ECO:0000313" key="15">
    <source>
        <dbReference type="RefSeq" id="XP_011073066.1"/>
    </source>
</evidence>
<evidence type="ECO:0000259" key="11">
    <source>
        <dbReference type="Pfam" id="PF00931"/>
    </source>
</evidence>
<dbReference type="KEGG" id="sind:105158126"/>
<dbReference type="InterPro" id="IPR032675">
    <property type="entry name" value="LRR_dom_sf"/>
</dbReference>
<dbReference type="Gene3D" id="1.20.5.4130">
    <property type="match status" value="1"/>
</dbReference>
<dbReference type="Pfam" id="PF23598">
    <property type="entry name" value="LRR_14"/>
    <property type="match status" value="1"/>
</dbReference>
<comment type="subcellular location">
    <subcellularLocation>
        <location evidence="2">Cytoplasm</location>
    </subcellularLocation>
</comment>
<sequence>MAYAALISVGEILEQILNLDEYLSMSLVEEQKVKDLRGNITFCQIFLEEYSQNGGETVESLEIRIRDAAYKAADMIESRISNQFVSESASPGEWRLPKQMISALNNMIPARHHDQDLQLVLQEIDLIVEEVMMYMNSCRVYDCQRSAASPISSSQRANSSKVRMVGLDDDLMQIKARLCGGSSQLQTISIVGMGGIGKTTLAKNIFDDASLGYYFDIRAWMTVSQNYHVRDILLGLLGSMKMLGDDMDQESNTKLAVHLHKCLKRRRYLVVLDDMWDTKAWSEMRNFFPDDVNGSRVLLTTRLSELAVYANSCPPIHQLRLLDHYQSWILLTEILFPGKSCPPQLENMGKKIAQSCRGLPLAICLVAGLLAEDKNRIDHWKNIGENIAENLNMAATRYEEQLSKIFSLSYNHLPHHLRACFLYLGVFPEDYQIRVSQLSKLWAAEGFLRPVSHKSFQEIADDCIEDLANRSLILVHKWKYNGRIKTCSLHDILRDLCVRKAREEKFLDHVTERYTNGFPDSLKIQRRLSIHTDVVDDDDDLLDSPARSLLYFCPYGSALSYFHFHFRLLKVLDAARVYFDELPLEILQLVHLRYIAFTLNCRGYCTFPSSILKLHHLQTLIVHRGPSLRPFIDAFCIPVEIWKMPQLSNISVFYTSFLADPSSLNFDRRTPCLVNLQTLSYITNFNFSKKAVRMMQKLKKLNVYYGAVTLARRSDYGLNNLVHLRQLEKLRFSYRRSVSCNVPTPIFAFPRTLKKLTLSDCRFPWDHMTVVGSLPQS</sequence>
<keyword evidence="10" id="KW-0067">ATP-binding</keyword>
<protein>
    <submittedName>
        <fullName evidence="15">Late blight resistance protein homolog R1A-10</fullName>
    </submittedName>
</protein>
<dbReference type="InParanoid" id="A0A6I9SRN6"/>
<dbReference type="Gene3D" id="3.40.50.300">
    <property type="entry name" value="P-loop containing nucleotide triphosphate hydrolases"/>
    <property type="match status" value="1"/>
</dbReference>
<dbReference type="PRINTS" id="PR00364">
    <property type="entry name" value="DISEASERSIST"/>
</dbReference>
<evidence type="ECO:0000256" key="8">
    <source>
        <dbReference type="ARBA" id="ARBA00022741"/>
    </source>
</evidence>
<dbReference type="InterPro" id="IPR058922">
    <property type="entry name" value="WHD_DRP"/>
</dbReference>
<dbReference type="InterPro" id="IPR044974">
    <property type="entry name" value="Disease_R_plants"/>
</dbReference>
<keyword evidence="8" id="KW-0547">Nucleotide-binding</keyword>
<dbReference type="GeneID" id="105158126"/>
<dbReference type="SUPFAM" id="SSF52047">
    <property type="entry name" value="RNI-like"/>
    <property type="match status" value="1"/>
</dbReference>
<evidence type="ECO:0000259" key="13">
    <source>
        <dbReference type="Pfam" id="PF23598"/>
    </source>
</evidence>
<feature type="domain" description="Disease resistance protein winged helix" evidence="12">
    <location>
        <begin position="426"/>
        <end position="497"/>
    </location>
</feature>
<name>A0A6I9SRN6_SESIN</name>
<dbReference type="InterPro" id="IPR036388">
    <property type="entry name" value="WH-like_DNA-bd_sf"/>
</dbReference>
<dbReference type="InterPro" id="IPR055414">
    <property type="entry name" value="LRR_R13L4/SHOC2-like"/>
</dbReference>
<dbReference type="Gramene" id="SIN_1017314.t">
    <property type="protein sequence ID" value="SIN_1017314.t.cds1"/>
    <property type="gene ID" value="SIN_1017314"/>
</dbReference>
<dbReference type="Proteomes" id="UP000504604">
    <property type="component" value="Linkage group LG3"/>
</dbReference>
<evidence type="ECO:0000256" key="7">
    <source>
        <dbReference type="ARBA" id="ARBA00022737"/>
    </source>
</evidence>
<dbReference type="Gene3D" id="3.80.10.10">
    <property type="entry name" value="Ribonuclease Inhibitor"/>
    <property type="match status" value="1"/>
</dbReference>
<evidence type="ECO:0000256" key="2">
    <source>
        <dbReference type="ARBA" id="ARBA00004496"/>
    </source>
</evidence>
<dbReference type="AlphaFoldDB" id="A0A6I9SRN6"/>
<dbReference type="Gene3D" id="1.10.8.430">
    <property type="entry name" value="Helical domain of apoptotic protease-activating factors"/>
    <property type="match status" value="1"/>
</dbReference>
<comment type="similarity">
    <text evidence="3">Belongs to the disease resistance NB-LRR family.</text>
</comment>
<keyword evidence="14" id="KW-1185">Reference proteome</keyword>
<gene>
    <name evidence="15" type="primary">LOC105158126</name>
</gene>
<evidence type="ECO:0000256" key="1">
    <source>
        <dbReference type="ARBA" id="ARBA00002074"/>
    </source>
</evidence>
<evidence type="ECO:0000313" key="14">
    <source>
        <dbReference type="Proteomes" id="UP000504604"/>
    </source>
</evidence>
<evidence type="ECO:0000256" key="5">
    <source>
        <dbReference type="ARBA" id="ARBA00022614"/>
    </source>
</evidence>
<dbReference type="GO" id="GO:0043531">
    <property type="term" value="F:ADP binding"/>
    <property type="evidence" value="ECO:0007669"/>
    <property type="project" value="InterPro"/>
</dbReference>
<dbReference type="Gene3D" id="1.10.10.10">
    <property type="entry name" value="Winged helix-like DNA-binding domain superfamily/Winged helix DNA-binding domain"/>
    <property type="match status" value="1"/>
</dbReference>